<evidence type="ECO:0000256" key="2">
    <source>
        <dbReference type="ARBA" id="ARBA00005773"/>
    </source>
</evidence>
<accession>A0A665W4Q4</accession>
<keyword evidence="3" id="KW-1133">Transmembrane helix</keyword>
<dbReference type="PANTHER" id="PTHR10686">
    <property type="entry name" value="FOLATE TRANSPORTER"/>
    <property type="match status" value="1"/>
</dbReference>
<reference evidence="4" key="3">
    <citation type="submission" date="2025-09" db="UniProtKB">
        <authorList>
            <consortium name="Ensembl"/>
        </authorList>
    </citation>
    <scope>IDENTIFICATION</scope>
</reference>
<keyword evidence="5" id="KW-1185">Reference proteome</keyword>
<keyword evidence="3" id="KW-0812">Transmembrane</keyword>
<gene>
    <name evidence="4" type="primary">slc19a3a</name>
</gene>
<dbReference type="PANTHER" id="PTHR10686:SF37">
    <property type="entry name" value="THIAMINE TRANSPORTER 2"/>
    <property type="match status" value="1"/>
</dbReference>
<feature type="transmembrane region" description="Helical" evidence="3">
    <location>
        <begin position="226"/>
        <end position="247"/>
    </location>
</feature>
<dbReference type="SUPFAM" id="SSF103473">
    <property type="entry name" value="MFS general substrate transporter"/>
    <property type="match status" value="1"/>
</dbReference>
<organism evidence="4 5">
    <name type="scientific">Echeneis naucrates</name>
    <name type="common">Live sharksucker</name>
    <dbReference type="NCBI Taxonomy" id="173247"/>
    <lineage>
        <taxon>Eukaryota</taxon>
        <taxon>Metazoa</taxon>
        <taxon>Chordata</taxon>
        <taxon>Craniata</taxon>
        <taxon>Vertebrata</taxon>
        <taxon>Euteleostomi</taxon>
        <taxon>Actinopterygii</taxon>
        <taxon>Neopterygii</taxon>
        <taxon>Teleostei</taxon>
        <taxon>Neoteleostei</taxon>
        <taxon>Acanthomorphata</taxon>
        <taxon>Carangaria</taxon>
        <taxon>Carangiformes</taxon>
        <taxon>Echeneidae</taxon>
        <taxon>Echeneis</taxon>
    </lineage>
</organism>
<evidence type="ECO:0000313" key="4">
    <source>
        <dbReference type="Ensembl" id="ENSENLP00000038830.1"/>
    </source>
</evidence>
<feature type="transmembrane region" description="Helical" evidence="3">
    <location>
        <begin position="195"/>
        <end position="214"/>
    </location>
</feature>
<feature type="transmembrane region" description="Helical" evidence="3">
    <location>
        <begin position="253"/>
        <end position="277"/>
    </location>
</feature>
<reference evidence="4" key="2">
    <citation type="submission" date="2025-08" db="UniProtKB">
        <authorList>
            <consortium name="Ensembl"/>
        </authorList>
    </citation>
    <scope>IDENTIFICATION</scope>
</reference>
<dbReference type="Ensembl" id="ENSENLT00000039852.1">
    <property type="protein sequence ID" value="ENSENLP00000038830.1"/>
    <property type="gene ID" value="ENSENLG00000016739.1"/>
</dbReference>
<evidence type="ECO:0000256" key="1">
    <source>
        <dbReference type="ARBA" id="ARBA00004141"/>
    </source>
</evidence>
<evidence type="ECO:0000256" key="3">
    <source>
        <dbReference type="SAM" id="Phobius"/>
    </source>
</evidence>
<dbReference type="InterPro" id="IPR002666">
    <property type="entry name" value="Folate_carrier"/>
</dbReference>
<name>A0A665W4Q4_ECHNA</name>
<dbReference type="GO" id="GO:0090482">
    <property type="term" value="F:vitamin transmembrane transporter activity"/>
    <property type="evidence" value="ECO:0007669"/>
    <property type="project" value="InterPro"/>
</dbReference>
<comment type="similarity">
    <text evidence="2">Belongs to the reduced folate carrier (RFC) transporter (TC 2.A.48) family.</text>
</comment>
<dbReference type="GO" id="GO:0005886">
    <property type="term" value="C:plasma membrane"/>
    <property type="evidence" value="ECO:0007669"/>
    <property type="project" value="TreeGrafter"/>
</dbReference>
<dbReference type="AlphaFoldDB" id="A0A665W4Q4"/>
<reference evidence="4" key="1">
    <citation type="submission" date="2021-04" db="EMBL/GenBank/DDBJ databases">
        <authorList>
            <consortium name="Wellcome Sanger Institute Data Sharing"/>
        </authorList>
    </citation>
    <scope>NUCLEOTIDE SEQUENCE [LARGE SCALE GENOMIC DNA]</scope>
</reference>
<dbReference type="InterPro" id="IPR036259">
    <property type="entry name" value="MFS_trans_sf"/>
</dbReference>
<protein>
    <submittedName>
        <fullName evidence="4">Thiamine transporter 1-like</fullName>
    </submittedName>
</protein>
<dbReference type="Proteomes" id="UP000472264">
    <property type="component" value="Chromosome 13"/>
</dbReference>
<dbReference type="Pfam" id="PF01770">
    <property type="entry name" value="Folate_carrier"/>
    <property type="match status" value="1"/>
</dbReference>
<feature type="transmembrane region" description="Helical" evidence="3">
    <location>
        <begin position="169"/>
        <end position="189"/>
    </location>
</feature>
<sequence>ASLPSPIKTAKISNSARVEKLLKMKAVKRWRSDWRYPTTLLCIYGFFSTVKPLEPFLIAFLTGPDKNLTTEQESVGKESCSQVFLHLWRDFIQCYSSRELLYWSVWWALATCGYNQTVNYVQVLWEHVQPSQNISIYNGGVEAVSNLLGAATSYGIGFTEVRWDKWGELALGAFSGLGAAALFLITFINNIWVCYTGYVIFKCLYMLLITIAMYQIAADLTMERYALVFGANNFGALALQTVLTSIVVDSRGLGLAIIPQFIIYASYFSGIALLFSLRGLFTIWRAKTNKTETTPDKNESLVLDEQGF</sequence>
<proteinExistence type="inferred from homology"/>
<keyword evidence="3" id="KW-0472">Membrane</keyword>
<dbReference type="Gene3D" id="1.20.1250.20">
    <property type="entry name" value="MFS general substrate transporter like domains"/>
    <property type="match status" value="1"/>
</dbReference>
<evidence type="ECO:0000313" key="5">
    <source>
        <dbReference type="Proteomes" id="UP000472264"/>
    </source>
</evidence>
<comment type="subcellular location">
    <subcellularLocation>
        <location evidence="1">Membrane</location>
        <topology evidence="1">Multi-pass membrane protein</topology>
    </subcellularLocation>
</comment>